<proteinExistence type="predicted"/>
<reference evidence="1 2" key="1">
    <citation type="submission" date="2020-08" db="EMBL/GenBank/DDBJ databases">
        <title>Genome public.</title>
        <authorList>
            <person name="Liu C."/>
            <person name="Sun Q."/>
        </authorList>
    </citation>
    <scope>NUCLEOTIDE SEQUENCE [LARGE SCALE GENOMIC DNA]</scope>
    <source>
        <strain evidence="1 2">NSJ-7</strain>
    </source>
</reference>
<dbReference type="Proteomes" id="UP000635828">
    <property type="component" value="Unassembled WGS sequence"/>
</dbReference>
<protein>
    <recommendedName>
        <fullName evidence="3">Transposase</fullName>
    </recommendedName>
</protein>
<dbReference type="RefSeq" id="WP_024727570.1">
    <property type="nucleotide sequence ID" value="NZ_JACOOS010000011.1"/>
</dbReference>
<sequence>MGLVVKSGKADNDCIDYIFTVYHAFDNGPMEGFWGIMKSERYYGKRFTSRYYLLAEKVLLF</sequence>
<accession>A0ABR7FS32</accession>
<dbReference type="EMBL" id="JACOOS010000011">
    <property type="protein sequence ID" value="MBC5678002.1"/>
    <property type="molecule type" value="Genomic_DNA"/>
</dbReference>
<evidence type="ECO:0000313" key="2">
    <source>
        <dbReference type="Proteomes" id="UP000635828"/>
    </source>
</evidence>
<evidence type="ECO:0008006" key="3">
    <source>
        <dbReference type="Google" id="ProtNLM"/>
    </source>
</evidence>
<organism evidence="1 2">
    <name type="scientific">Anaerostipes hominis</name>
    <name type="common">ex Liu et al. 2021</name>
    <dbReference type="NCBI Taxonomy" id="2763018"/>
    <lineage>
        <taxon>Bacteria</taxon>
        <taxon>Bacillati</taxon>
        <taxon>Bacillota</taxon>
        <taxon>Clostridia</taxon>
        <taxon>Lachnospirales</taxon>
        <taxon>Lachnospiraceae</taxon>
        <taxon>Anaerostipes</taxon>
    </lineage>
</organism>
<evidence type="ECO:0000313" key="1">
    <source>
        <dbReference type="EMBL" id="MBC5678002.1"/>
    </source>
</evidence>
<gene>
    <name evidence="1" type="ORF">H8S22_10425</name>
</gene>
<name>A0ABR7FS32_9FIRM</name>
<keyword evidence="2" id="KW-1185">Reference proteome</keyword>
<comment type="caution">
    <text evidence="1">The sequence shown here is derived from an EMBL/GenBank/DDBJ whole genome shotgun (WGS) entry which is preliminary data.</text>
</comment>